<organism evidence="6 7">
    <name type="scientific">Lynx canadensis</name>
    <name type="common">Canada lynx</name>
    <name type="synonym">Felis canadensis</name>
    <dbReference type="NCBI Taxonomy" id="61383"/>
    <lineage>
        <taxon>Eukaryota</taxon>
        <taxon>Metazoa</taxon>
        <taxon>Chordata</taxon>
        <taxon>Craniata</taxon>
        <taxon>Vertebrata</taxon>
        <taxon>Euteleostomi</taxon>
        <taxon>Mammalia</taxon>
        <taxon>Eutheria</taxon>
        <taxon>Laurasiatheria</taxon>
        <taxon>Carnivora</taxon>
        <taxon>Feliformia</taxon>
        <taxon>Felidae</taxon>
        <taxon>Felinae</taxon>
        <taxon>Lynx</taxon>
    </lineage>
</organism>
<reference evidence="6" key="2">
    <citation type="submission" date="2025-09" db="UniProtKB">
        <authorList>
            <consortium name="Ensembl"/>
        </authorList>
    </citation>
    <scope>IDENTIFICATION</scope>
</reference>
<keyword evidence="2" id="KW-1015">Disulfide bond</keyword>
<evidence type="ECO:0000256" key="3">
    <source>
        <dbReference type="ARBA" id="ARBA00023180"/>
    </source>
</evidence>
<dbReference type="Pfam" id="PF07654">
    <property type="entry name" value="C1-set"/>
    <property type="match status" value="1"/>
</dbReference>
<dbReference type="Proteomes" id="UP000472241">
    <property type="component" value="Unplaced"/>
</dbReference>
<dbReference type="SMART" id="SM00407">
    <property type="entry name" value="IGc1"/>
    <property type="match status" value="1"/>
</dbReference>
<dbReference type="InterPro" id="IPR036179">
    <property type="entry name" value="Ig-like_dom_sf"/>
</dbReference>
<dbReference type="SUPFAM" id="SSF48726">
    <property type="entry name" value="Immunoglobulin"/>
    <property type="match status" value="3"/>
</dbReference>
<dbReference type="Ensembl" id="ENSLCNT00005033722.1">
    <property type="protein sequence ID" value="ENSLCNP00005030214.1"/>
    <property type="gene ID" value="ENSLCNG00005019683.1"/>
</dbReference>
<evidence type="ECO:0000256" key="4">
    <source>
        <dbReference type="ARBA" id="ARBA00023319"/>
    </source>
</evidence>
<dbReference type="PANTHER" id="PTHR19971">
    <property type="entry name" value="SIGNAL-REGULATORY PROTEIN BETA"/>
    <property type="match status" value="1"/>
</dbReference>
<keyword evidence="3" id="KW-0325">Glycoprotein</keyword>
<dbReference type="PROSITE" id="PS50835">
    <property type="entry name" value="IG_LIKE"/>
    <property type="match status" value="2"/>
</dbReference>
<sequence>MGLSRPTHISHHRRECDWACKQGPEWPHKPVWDHISHTGRTSGEELQVNQTEKLMLVNTGDALQVPDSFPKGPVLWFKGTGPHRELTYNFKGGIFPRVKEIGRTTKAGNTDFSIHISEISLADTGTYYRMKFKEGKPDKEFQPGPGTQVSVITPPSLPVVIGPLERARMGRTVNYSCMSYGGFPKNITLKRFRNGKEISSLQTHIVQMRDSNSYKIASTTEGALTLQDFHSYVSCDGNHLSLHYALQGNPLSYAISVPPNMTIFEHPISKNKVNVTCKAKKFYPHGIQLTWLKNGHVSQTDKTLTPTMSRDGLCAVHSSILVNRTNQGAVLTCQAEQDGRQEAAAKMTFWPAPSLTPSLPYTHPNNPDLYKYTDQKLNIY</sequence>
<dbReference type="InterPro" id="IPR003597">
    <property type="entry name" value="Ig_C1-set"/>
</dbReference>
<accession>A0A667HUD3</accession>
<evidence type="ECO:0000259" key="5">
    <source>
        <dbReference type="PROSITE" id="PS50835"/>
    </source>
</evidence>
<dbReference type="InterPro" id="IPR013106">
    <property type="entry name" value="Ig_V-set"/>
</dbReference>
<dbReference type="Gene3D" id="2.60.40.10">
    <property type="entry name" value="Immunoglobulins"/>
    <property type="match status" value="3"/>
</dbReference>
<dbReference type="InterPro" id="IPR007110">
    <property type="entry name" value="Ig-like_dom"/>
</dbReference>
<dbReference type="InterPro" id="IPR051755">
    <property type="entry name" value="Ig-like_CS_Receptor"/>
</dbReference>
<feature type="domain" description="Ig-like" evidence="5">
    <location>
        <begin position="259"/>
        <end position="348"/>
    </location>
</feature>
<keyword evidence="7" id="KW-1185">Reference proteome</keyword>
<dbReference type="FunFam" id="2.60.40.10:FF:000295">
    <property type="entry name" value="Tyrosine-protein phosphatase non-receptor type substrate 1"/>
    <property type="match status" value="1"/>
</dbReference>
<evidence type="ECO:0000313" key="6">
    <source>
        <dbReference type="Ensembl" id="ENSLCNP00005030214.1"/>
    </source>
</evidence>
<dbReference type="AlphaFoldDB" id="A0A667HUD3"/>
<dbReference type="Pfam" id="PF07686">
    <property type="entry name" value="V-set"/>
    <property type="match status" value="1"/>
</dbReference>
<keyword evidence="4" id="KW-0393">Immunoglobulin domain</keyword>
<evidence type="ECO:0000256" key="1">
    <source>
        <dbReference type="ARBA" id="ARBA00022729"/>
    </source>
</evidence>
<protein>
    <recommendedName>
        <fullName evidence="5">Ig-like domain-containing protein</fullName>
    </recommendedName>
</protein>
<name>A0A667HUD3_LYNCA</name>
<evidence type="ECO:0000256" key="2">
    <source>
        <dbReference type="ARBA" id="ARBA00023157"/>
    </source>
</evidence>
<proteinExistence type="predicted"/>
<keyword evidence="1" id="KW-0732">Signal</keyword>
<evidence type="ECO:0000313" key="7">
    <source>
        <dbReference type="Proteomes" id="UP000472241"/>
    </source>
</evidence>
<feature type="domain" description="Ig-like" evidence="5">
    <location>
        <begin position="155"/>
        <end position="256"/>
    </location>
</feature>
<dbReference type="InterPro" id="IPR013783">
    <property type="entry name" value="Ig-like_fold"/>
</dbReference>
<reference evidence="6" key="1">
    <citation type="submission" date="2025-08" db="UniProtKB">
        <authorList>
            <consortium name="Ensembl"/>
        </authorList>
    </citation>
    <scope>IDENTIFICATION</scope>
</reference>